<organism evidence="1">
    <name type="scientific">marine sediment metagenome</name>
    <dbReference type="NCBI Taxonomy" id="412755"/>
    <lineage>
        <taxon>unclassified sequences</taxon>
        <taxon>metagenomes</taxon>
        <taxon>ecological metagenomes</taxon>
    </lineage>
</organism>
<proteinExistence type="predicted"/>
<comment type="caution">
    <text evidence="1">The sequence shown here is derived from an EMBL/GenBank/DDBJ whole genome shotgun (WGS) entry which is preliminary data.</text>
</comment>
<name>A0A0F9EXE2_9ZZZZ</name>
<accession>A0A0F9EXE2</accession>
<dbReference type="AlphaFoldDB" id="A0A0F9EXE2"/>
<reference evidence="1" key="1">
    <citation type="journal article" date="2015" name="Nature">
        <title>Complex archaea that bridge the gap between prokaryotes and eukaryotes.</title>
        <authorList>
            <person name="Spang A."/>
            <person name="Saw J.H."/>
            <person name="Jorgensen S.L."/>
            <person name="Zaremba-Niedzwiedzka K."/>
            <person name="Martijn J."/>
            <person name="Lind A.E."/>
            <person name="van Eijk R."/>
            <person name="Schleper C."/>
            <person name="Guy L."/>
            <person name="Ettema T.J."/>
        </authorList>
    </citation>
    <scope>NUCLEOTIDE SEQUENCE</scope>
</reference>
<gene>
    <name evidence="1" type="ORF">LCGC14_2100240</name>
</gene>
<evidence type="ECO:0000313" key="1">
    <source>
        <dbReference type="EMBL" id="KKL70911.1"/>
    </source>
</evidence>
<dbReference type="EMBL" id="LAZR01025753">
    <property type="protein sequence ID" value="KKL70911.1"/>
    <property type="molecule type" value="Genomic_DNA"/>
</dbReference>
<protein>
    <submittedName>
        <fullName evidence="1">Uncharacterized protein</fullName>
    </submittedName>
</protein>
<sequence length="66" mass="7871">MNLSQVRELKDGDKVKFIIPFPAFKTGREYEVRKFDDGEAYVYDDNGKGWPMVHIIYCNDHFERKI</sequence>